<dbReference type="RefSeq" id="WP_133878250.1">
    <property type="nucleotide sequence ID" value="NZ_BOMD01000039.1"/>
</dbReference>
<organism evidence="2 3">
    <name type="scientific">Paractinoplanes brasiliensis</name>
    <dbReference type="NCBI Taxonomy" id="52695"/>
    <lineage>
        <taxon>Bacteria</taxon>
        <taxon>Bacillati</taxon>
        <taxon>Actinomycetota</taxon>
        <taxon>Actinomycetes</taxon>
        <taxon>Micromonosporales</taxon>
        <taxon>Micromonosporaceae</taxon>
        <taxon>Paractinoplanes</taxon>
    </lineage>
</organism>
<feature type="domain" description="Glyoxalase-like" evidence="1">
    <location>
        <begin position="15"/>
        <end position="105"/>
    </location>
</feature>
<dbReference type="InterPro" id="IPR029068">
    <property type="entry name" value="Glyas_Bleomycin-R_OHBP_Dase"/>
</dbReference>
<keyword evidence="3" id="KW-1185">Reference proteome</keyword>
<dbReference type="Pfam" id="PF18029">
    <property type="entry name" value="Glyoxalase_6"/>
    <property type="match status" value="1"/>
</dbReference>
<dbReference type="Gene3D" id="3.10.180.10">
    <property type="entry name" value="2,3-Dihydroxybiphenyl 1,2-Dioxygenase, domain 1"/>
    <property type="match status" value="1"/>
</dbReference>
<proteinExistence type="predicted"/>
<evidence type="ECO:0000313" key="3">
    <source>
        <dbReference type="Proteomes" id="UP000294901"/>
    </source>
</evidence>
<gene>
    <name evidence="2" type="ORF">C8E87_7719</name>
</gene>
<dbReference type="SUPFAM" id="SSF54593">
    <property type="entry name" value="Glyoxalase/Bleomycin resistance protein/Dihydroxybiphenyl dioxygenase"/>
    <property type="match status" value="1"/>
</dbReference>
<dbReference type="GO" id="GO:0016829">
    <property type="term" value="F:lyase activity"/>
    <property type="evidence" value="ECO:0007669"/>
    <property type="project" value="UniProtKB-KW"/>
</dbReference>
<evidence type="ECO:0000259" key="1">
    <source>
        <dbReference type="Pfam" id="PF18029"/>
    </source>
</evidence>
<protein>
    <submittedName>
        <fullName evidence="2">Putative enzyme related to lactoylglutathione lyase</fullName>
    </submittedName>
</protein>
<keyword evidence="2" id="KW-0456">Lyase</keyword>
<dbReference type="InterPro" id="IPR041581">
    <property type="entry name" value="Glyoxalase_6"/>
</dbReference>
<evidence type="ECO:0000313" key="2">
    <source>
        <dbReference type="EMBL" id="TDO32263.1"/>
    </source>
</evidence>
<dbReference type="EMBL" id="SNWR01000002">
    <property type="protein sequence ID" value="TDO32263.1"/>
    <property type="molecule type" value="Genomic_DNA"/>
</dbReference>
<dbReference type="Proteomes" id="UP000294901">
    <property type="component" value="Unassembled WGS sequence"/>
</dbReference>
<comment type="caution">
    <text evidence="2">The sequence shown here is derived from an EMBL/GenBank/DDBJ whole genome shotgun (WGS) entry which is preliminary data.</text>
</comment>
<reference evidence="2 3" key="1">
    <citation type="submission" date="2019-03" db="EMBL/GenBank/DDBJ databases">
        <title>Sequencing the genomes of 1000 actinobacteria strains.</title>
        <authorList>
            <person name="Klenk H.-P."/>
        </authorList>
    </citation>
    <scope>NUCLEOTIDE SEQUENCE [LARGE SCALE GENOMIC DNA]</scope>
    <source>
        <strain evidence="2 3">DSM 43805</strain>
    </source>
</reference>
<accession>A0A4R6J9E4</accession>
<name>A0A4R6J9E4_9ACTN</name>
<dbReference type="AlphaFoldDB" id="A0A4R6J9E4"/>
<sequence>MGAPFVWFDLTGTGGEVSEFYQGLFGWQTAPSAGGHATWFTDGGQPWAGVVAGDAVPAGRWVPYVVVGDLDSATKQAVALGGRVVRDKTSGPAGTSVVVADPGDGLVALFVPAN</sequence>
<dbReference type="OrthoDB" id="9793039at2"/>